<proteinExistence type="predicted"/>
<comment type="caution">
    <text evidence="7">The sequence shown here is derived from an EMBL/GenBank/DDBJ whole genome shotgun (WGS) entry which is preliminary data.</text>
</comment>
<dbReference type="EMBL" id="JPIN01000007">
    <property type="protein sequence ID" value="KFZ28649.1"/>
    <property type="molecule type" value="Genomic_DNA"/>
</dbReference>
<accession>A0A094IS15</accession>
<dbReference type="InterPro" id="IPR001486">
    <property type="entry name" value="Hemoglobin_trunc"/>
</dbReference>
<keyword evidence="6" id="KW-0732">Signal</keyword>
<keyword evidence="8" id="KW-1185">Reference proteome</keyword>
<evidence type="ECO:0000313" key="7">
    <source>
        <dbReference type="EMBL" id="KFZ28649.1"/>
    </source>
</evidence>
<dbReference type="RefSeq" id="WP_034732525.1">
    <property type="nucleotide sequence ID" value="NZ_JPIN01000007.1"/>
</dbReference>
<name>A0A094IS15_9GAMM</name>
<dbReference type="AlphaFoldDB" id="A0A094IS15"/>
<dbReference type="STRING" id="1517416.IDAT_07820"/>
<dbReference type="InterPro" id="IPR012292">
    <property type="entry name" value="Globin/Proto"/>
</dbReference>
<dbReference type="OrthoDB" id="9795814at2"/>
<feature type="signal peptide" evidence="6">
    <location>
        <begin position="1"/>
        <end position="19"/>
    </location>
</feature>
<evidence type="ECO:0000256" key="6">
    <source>
        <dbReference type="SAM" id="SignalP"/>
    </source>
</evidence>
<evidence type="ECO:0000256" key="2">
    <source>
        <dbReference type="ARBA" id="ARBA00022617"/>
    </source>
</evidence>
<dbReference type="GO" id="GO:0046872">
    <property type="term" value="F:metal ion binding"/>
    <property type="evidence" value="ECO:0007669"/>
    <property type="project" value="UniProtKB-KW"/>
</dbReference>
<feature type="binding site" description="distal binding residue" evidence="5">
    <location>
        <position position="88"/>
    </location>
    <ligand>
        <name>heme</name>
        <dbReference type="ChEBI" id="CHEBI:30413"/>
    </ligand>
    <ligandPart>
        <name>Fe</name>
        <dbReference type="ChEBI" id="CHEBI:18248"/>
    </ligandPart>
</feature>
<evidence type="ECO:0000256" key="4">
    <source>
        <dbReference type="ARBA" id="ARBA00023004"/>
    </source>
</evidence>
<reference evidence="7 8" key="1">
    <citation type="submission" date="2014-06" db="EMBL/GenBank/DDBJ databases">
        <title>Draft genome sequence of Idiomarina sp. MCCC 1A10513.</title>
        <authorList>
            <person name="Du J."/>
            <person name="Lai Q."/>
            <person name="Shao Z."/>
        </authorList>
    </citation>
    <scope>NUCLEOTIDE SEQUENCE [LARGE SCALE GENOMIC DNA]</scope>
    <source>
        <strain evidence="7 8">MCCC 1A10513</strain>
    </source>
</reference>
<dbReference type="InterPro" id="IPR009050">
    <property type="entry name" value="Globin-like_sf"/>
</dbReference>
<dbReference type="Pfam" id="PF01152">
    <property type="entry name" value="Bac_globin"/>
    <property type="match status" value="1"/>
</dbReference>
<dbReference type="SUPFAM" id="SSF46458">
    <property type="entry name" value="Globin-like"/>
    <property type="match status" value="1"/>
</dbReference>
<dbReference type="GO" id="GO:0019825">
    <property type="term" value="F:oxygen binding"/>
    <property type="evidence" value="ECO:0007669"/>
    <property type="project" value="InterPro"/>
</dbReference>
<evidence type="ECO:0008006" key="9">
    <source>
        <dbReference type="Google" id="ProtNLM"/>
    </source>
</evidence>
<dbReference type="Gene3D" id="1.10.490.10">
    <property type="entry name" value="Globins"/>
    <property type="match status" value="1"/>
</dbReference>
<evidence type="ECO:0000313" key="8">
    <source>
        <dbReference type="Proteomes" id="UP000053718"/>
    </source>
</evidence>
<evidence type="ECO:0000256" key="3">
    <source>
        <dbReference type="ARBA" id="ARBA00022723"/>
    </source>
</evidence>
<keyword evidence="4 5" id="KW-0408">Iron</keyword>
<dbReference type="eggNOG" id="COG2346">
    <property type="taxonomic scope" value="Bacteria"/>
</dbReference>
<organism evidence="7 8">
    <name type="scientific">Pseudidiomarina atlantica</name>
    <dbReference type="NCBI Taxonomy" id="1517416"/>
    <lineage>
        <taxon>Bacteria</taxon>
        <taxon>Pseudomonadati</taxon>
        <taxon>Pseudomonadota</taxon>
        <taxon>Gammaproteobacteria</taxon>
        <taxon>Alteromonadales</taxon>
        <taxon>Idiomarinaceae</taxon>
        <taxon>Pseudidiomarina</taxon>
    </lineage>
</organism>
<sequence length="136" mass="15288">MKYKFLALVFSLLLLPAQASDLYRALGEKQGIDDLMASFVLEIAADERVIEHFENVDIERFHRMISQHVCELVGGPCVYEGANMIEVHTGMNITRSEFNAIVENLITAMEQHQLAVSTQNQLLAILAEFHGEIVGR</sequence>
<keyword evidence="3 5" id="KW-0479">Metal-binding</keyword>
<protein>
    <recommendedName>
        <fullName evidence="9">Group 1 truncated hemoglobin</fullName>
    </recommendedName>
</protein>
<keyword evidence="1" id="KW-0813">Transport</keyword>
<feature type="chain" id="PRO_5001905471" description="Group 1 truncated hemoglobin" evidence="6">
    <location>
        <begin position="20"/>
        <end position="136"/>
    </location>
</feature>
<keyword evidence="2 5" id="KW-0349">Heme</keyword>
<gene>
    <name evidence="7" type="ORF">IDAT_07820</name>
</gene>
<dbReference type="CDD" id="cd00454">
    <property type="entry name" value="TrHb1_N"/>
    <property type="match status" value="1"/>
</dbReference>
<dbReference type="GO" id="GO:0020037">
    <property type="term" value="F:heme binding"/>
    <property type="evidence" value="ECO:0007669"/>
    <property type="project" value="InterPro"/>
</dbReference>
<evidence type="ECO:0000256" key="5">
    <source>
        <dbReference type="PIRSR" id="PIRSR601486-1"/>
    </source>
</evidence>
<evidence type="ECO:0000256" key="1">
    <source>
        <dbReference type="ARBA" id="ARBA00022448"/>
    </source>
</evidence>
<dbReference type="Proteomes" id="UP000053718">
    <property type="component" value="Unassembled WGS sequence"/>
</dbReference>